<proteinExistence type="predicted"/>
<keyword evidence="2" id="KW-1185">Reference proteome</keyword>
<dbReference type="EMBL" id="REGN01007746">
    <property type="protein sequence ID" value="RNA05377.1"/>
    <property type="molecule type" value="Genomic_DNA"/>
</dbReference>
<accession>A0A3M7Q1S0</accession>
<feature type="non-terminal residue" evidence="1">
    <location>
        <position position="1"/>
    </location>
</feature>
<evidence type="ECO:0000313" key="1">
    <source>
        <dbReference type="EMBL" id="RNA05377.1"/>
    </source>
</evidence>
<dbReference type="Proteomes" id="UP000276133">
    <property type="component" value="Unassembled WGS sequence"/>
</dbReference>
<dbReference type="AlphaFoldDB" id="A0A3M7Q1S0"/>
<protein>
    <submittedName>
        <fullName evidence="1">Uncharacterized protein</fullName>
    </submittedName>
</protein>
<name>A0A3M7Q1S0_BRAPC</name>
<reference evidence="1 2" key="1">
    <citation type="journal article" date="2018" name="Sci. Rep.">
        <title>Genomic signatures of local adaptation to the degree of environmental predictability in rotifers.</title>
        <authorList>
            <person name="Franch-Gras L."/>
            <person name="Hahn C."/>
            <person name="Garcia-Roger E.M."/>
            <person name="Carmona M.J."/>
            <person name="Serra M."/>
            <person name="Gomez A."/>
        </authorList>
    </citation>
    <scope>NUCLEOTIDE SEQUENCE [LARGE SCALE GENOMIC DNA]</scope>
    <source>
        <strain evidence="1">HYR1</strain>
    </source>
</reference>
<comment type="caution">
    <text evidence="1">The sequence shown here is derived from an EMBL/GenBank/DDBJ whole genome shotgun (WGS) entry which is preliminary data.</text>
</comment>
<evidence type="ECO:0000313" key="2">
    <source>
        <dbReference type="Proteomes" id="UP000276133"/>
    </source>
</evidence>
<organism evidence="1 2">
    <name type="scientific">Brachionus plicatilis</name>
    <name type="common">Marine rotifer</name>
    <name type="synonym">Brachionus muelleri</name>
    <dbReference type="NCBI Taxonomy" id="10195"/>
    <lineage>
        <taxon>Eukaryota</taxon>
        <taxon>Metazoa</taxon>
        <taxon>Spiralia</taxon>
        <taxon>Gnathifera</taxon>
        <taxon>Rotifera</taxon>
        <taxon>Eurotatoria</taxon>
        <taxon>Monogononta</taxon>
        <taxon>Pseudotrocha</taxon>
        <taxon>Ploima</taxon>
        <taxon>Brachionidae</taxon>
        <taxon>Brachionus</taxon>
    </lineage>
</organism>
<gene>
    <name evidence="1" type="ORF">BpHYR1_052992</name>
</gene>
<sequence>YFPYRKSLKYQLKLNRYDGYNTLDFELSIPKKIFSLHWEHRVLYHVTGLGTLFLWAKKENLEDLQRQNKP</sequence>